<dbReference type="Pfam" id="PF13561">
    <property type="entry name" value="adh_short_C2"/>
    <property type="match status" value="1"/>
</dbReference>
<dbReference type="KEGG" id="dni:HX89_07655"/>
<evidence type="ECO:0000313" key="4">
    <source>
        <dbReference type="Proteomes" id="UP000027986"/>
    </source>
</evidence>
<dbReference type="InterPro" id="IPR002347">
    <property type="entry name" value="SDR_fam"/>
</dbReference>
<dbReference type="AlphaFoldDB" id="A0A075JF12"/>
<protein>
    <submittedName>
        <fullName evidence="3">Oxidoreductase</fullName>
    </submittedName>
</protein>
<name>A0A075JF12_9MICO</name>
<dbReference type="Gene3D" id="3.40.50.720">
    <property type="entry name" value="NAD(P)-binding Rossmann-like Domain"/>
    <property type="match status" value="1"/>
</dbReference>
<dbReference type="PRINTS" id="PR00081">
    <property type="entry name" value="GDHRDH"/>
</dbReference>
<organism evidence="3 4">
    <name type="scientific">Dermacoccus nishinomiyaensis</name>
    <dbReference type="NCBI Taxonomy" id="1274"/>
    <lineage>
        <taxon>Bacteria</taxon>
        <taxon>Bacillati</taxon>
        <taxon>Actinomycetota</taxon>
        <taxon>Actinomycetes</taxon>
        <taxon>Micrococcales</taxon>
        <taxon>Dermacoccaceae</taxon>
        <taxon>Dermacoccus</taxon>
    </lineage>
</organism>
<dbReference type="Proteomes" id="UP000027986">
    <property type="component" value="Chromosome"/>
</dbReference>
<evidence type="ECO:0000256" key="2">
    <source>
        <dbReference type="ARBA" id="ARBA00023002"/>
    </source>
</evidence>
<keyword evidence="2" id="KW-0560">Oxidoreductase</keyword>
<dbReference type="InterPro" id="IPR036291">
    <property type="entry name" value="NAD(P)-bd_dom_sf"/>
</dbReference>
<sequence>MDCGLNGRSYIVTGASSGLGFASAQALAADGADLVIASRDQERIDDAAARLDSPAGVRAVVADLADESAAQRLVATAQEAYGRLDGAVISVGGPPAGRVEDTSEQQWRDAFESVFLGGLRMARAVLDTPFDPASGMAVTLVLSSSVKSPIPGLAISNGLRPGLAMAAKTLADEYGPRGGRVNVLLPGRIDTDRVKSLDAGTGDAEASKAKAEAVIPLGRYGTPEEFGRVAAFVTSPAASYLTGIAIPVDGGALRTL</sequence>
<reference evidence="3 4" key="1">
    <citation type="submission" date="2014-07" db="EMBL/GenBank/DDBJ databases">
        <title>Genome Sequencing of Dermacoccus nishinomiyaensis.</title>
        <authorList>
            <person name="Hong K.W."/>
            <person name="Chan K.G."/>
        </authorList>
    </citation>
    <scope>NUCLEOTIDE SEQUENCE [LARGE SCALE GENOMIC DNA]</scope>
    <source>
        <strain evidence="3 4">M25</strain>
    </source>
</reference>
<dbReference type="PANTHER" id="PTHR43943">
    <property type="entry name" value="DEHYDROGENASE/REDUCTASE (SDR FAMILY) MEMBER 4"/>
    <property type="match status" value="1"/>
</dbReference>
<dbReference type="GeneID" id="41841026"/>
<dbReference type="HOGENOM" id="CLU_010194_1_2_11"/>
<comment type="similarity">
    <text evidence="1">Belongs to the short-chain dehydrogenases/reductases (SDR) family.</text>
</comment>
<evidence type="ECO:0000256" key="1">
    <source>
        <dbReference type="ARBA" id="ARBA00006484"/>
    </source>
</evidence>
<evidence type="ECO:0000313" key="3">
    <source>
        <dbReference type="EMBL" id="AIF40836.1"/>
    </source>
</evidence>
<gene>
    <name evidence="3" type="ORF">HX89_07655</name>
</gene>
<dbReference type="SUPFAM" id="SSF51735">
    <property type="entry name" value="NAD(P)-binding Rossmann-fold domains"/>
    <property type="match status" value="1"/>
</dbReference>
<keyword evidence="4" id="KW-1185">Reference proteome</keyword>
<dbReference type="OrthoDB" id="9793325at2"/>
<accession>A0A075JF12</accession>
<dbReference type="PANTHER" id="PTHR43943:SF17">
    <property type="entry name" value="3-PHENYLPROPIONATE-DIHYDRODIOL_CINNAMIC ACID-DIHYDRODIOL DEHYDROGENASE"/>
    <property type="match status" value="1"/>
</dbReference>
<dbReference type="eggNOG" id="COG1028">
    <property type="taxonomic scope" value="Bacteria"/>
</dbReference>
<dbReference type="STRING" id="1274.HX89_07655"/>
<dbReference type="EMBL" id="CP008889">
    <property type="protein sequence ID" value="AIF40836.1"/>
    <property type="molecule type" value="Genomic_DNA"/>
</dbReference>
<dbReference type="GO" id="GO:0016491">
    <property type="term" value="F:oxidoreductase activity"/>
    <property type="evidence" value="ECO:0007669"/>
    <property type="project" value="UniProtKB-KW"/>
</dbReference>
<dbReference type="RefSeq" id="WP_006945419.1">
    <property type="nucleotide sequence ID" value="NZ_CP008889.1"/>
</dbReference>
<proteinExistence type="inferred from homology"/>